<accession>A0A6A6QGR6</accession>
<proteinExistence type="predicted"/>
<reference evidence="3" key="1">
    <citation type="journal article" date="2020" name="Stud. Mycol.">
        <title>101 Dothideomycetes genomes: a test case for predicting lifestyles and emergence of pathogens.</title>
        <authorList>
            <person name="Haridas S."/>
            <person name="Albert R."/>
            <person name="Binder M."/>
            <person name="Bloem J."/>
            <person name="Labutti K."/>
            <person name="Salamov A."/>
            <person name="Andreopoulos B."/>
            <person name="Baker S."/>
            <person name="Barry K."/>
            <person name="Bills G."/>
            <person name="Bluhm B."/>
            <person name="Cannon C."/>
            <person name="Castanera R."/>
            <person name="Culley D."/>
            <person name="Daum C."/>
            <person name="Ezra D."/>
            <person name="Gonzalez J."/>
            <person name="Henrissat B."/>
            <person name="Kuo A."/>
            <person name="Liang C."/>
            <person name="Lipzen A."/>
            <person name="Lutzoni F."/>
            <person name="Magnuson J."/>
            <person name="Mondo S."/>
            <person name="Nolan M."/>
            <person name="Ohm R."/>
            <person name="Pangilinan J."/>
            <person name="Park H.-J."/>
            <person name="Ramirez L."/>
            <person name="Alfaro M."/>
            <person name="Sun H."/>
            <person name="Tritt A."/>
            <person name="Yoshinaga Y."/>
            <person name="Zwiers L.-H."/>
            <person name="Turgeon B."/>
            <person name="Goodwin S."/>
            <person name="Spatafora J."/>
            <person name="Crous P."/>
            <person name="Grigoriev I."/>
        </authorList>
    </citation>
    <scope>NUCLEOTIDE SEQUENCE</scope>
    <source>
        <strain evidence="3">CBS 269.34</strain>
    </source>
</reference>
<evidence type="ECO:0000313" key="3">
    <source>
        <dbReference type="EMBL" id="KAF2491381.1"/>
    </source>
</evidence>
<sequence>MGPHNNESSAGGPDTTTPLLPHYEDNEHDLENEKYPTHGGATTWATWGLAWTILSLTILIRWITSPTEFRPAPHVNNTPMPLWRLICLRIVEAASSIVLLLFMFYTLAKPLYLHRSFTLDGKFVVGGLIALLSDGFLNGQQYIFAWNSYAVNMGSWARFTPFHRPGAPSRYTESLLWGPPMYVYFCAGVAIVGCKLHGALSARFIGLSNEAIFALVWLDAFVFDFCVENLIISTTHAYAFSKTYGPMTLWRGRVNQFPLYESVFVATLGTLFTWMRVQAGEDGEGLSPVERGFQRWRAGVGFRGGGMGGGGCRAL</sequence>
<evidence type="ECO:0000256" key="1">
    <source>
        <dbReference type="SAM" id="MobiDB-lite"/>
    </source>
</evidence>
<organism evidence="3 4">
    <name type="scientific">Lophium mytilinum</name>
    <dbReference type="NCBI Taxonomy" id="390894"/>
    <lineage>
        <taxon>Eukaryota</taxon>
        <taxon>Fungi</taxon>
        <taxon>Dikarya</taxon>
        <taxon>Ascomycota</taxon>
        <taxon>Pezizomycotina</taxon>
        <taxon>Dothideomycetes</taxon>
        <taxon>Pleosporomycetidae</taxon>
        <taxon>Mytilinidiales</taxon>
        <taxon>Mytilinidiaceae</taxon>
        <taxon>Lophium</taxon>
    </lineage>
</organism>
<feature type="transmembrane region" description="Helical" evidence="2">
    <location>
        <begin position="85"/>
        <end position="108"/>
    </location>
</feature>
<feature type="transmembrane region" description="Helical" evidence="2">
    <location>
        <begin position="181"/>
        <end position="200"/>
    </location>
</feature>
<dbReference type="OrthoDB" id="5314461at2759"/>
<dbReference type="Pfam" id="PF17198">
    <property type="entry name" value="AveC_like"/>
    <property type="match status" value="1"/>
</dbReference>
<keyword evidence="2" id="KW-0472">Membrane</keyword>
<gene>
    <name evidence="3" type="ORF">BU16DRAFT_542510</name>
</gene>
<keyword evidence="2" id="KW-0812">Transmembrane</keyword>
<feature type="transmembrane region" description="Helical" evidence="2">
    <location>
        <begin position="44"/>
        <end position="64"/>
    </location>
</feature>
<dbReference type="AlphaFoldDB" id="A0A6A6QGR6"/>
<evidence type="ECO:0000313" key="4">
    <source>
        <dbReference type="Proteomes" id="UP000799750"/>
    </source>
</evidence>
<dbReference type="InterPro" id="IPR033459">
    <property type="entry name" value="AveC-like"/>
</dbReference>
<protein>
    <submittedName>
        <fullName evidence="3">Uncharacterized protein</fullName>
    </submittedName>
</protein>
<feature type="compositionally biased region" description="Polar residues" evidence="1">
    <location>
        <begin position="1"/>
        <end position="18"/>
    </location>
</feature>
<feature type="transmembrane region" description="Helical" evidence="2">
    <location>
        <begin position="212"/>
        <end position="239"/>
    </location>
</feature>
<evidence type="ECO:0000256" key="2">
    <source>
        <dbReference type="SAM" id="Phobius"/>
    </source>
</evidence>
<feature type="region of interest" description="Disordered" evidence="1">
    <location>
        <begin position="1"/>
        <end position="23"/>
    </location>
</feature>
<dbReference type="Proteomes" id="UP000799750">
    <property type="component" value="Unassembled WGS sequence"/>
</dbReference>
<keyword evidence="4" id="KW-1185">Reference proteome</keyword>
<keyword evidence="2" id="KW-1133">Transmembrane helix</keyword>
<dbReference type="EMBL" id="MU004195">
    <property type="protein sequence ID" value="KAF2491381.1"/>
    <property type="molecule type" value="Genomic_DNA"/>
</dbReference>
<name>A0A6A6QGR6_9PEZI</name>